<dbReference type="PRINTS" id="PR01243">
    <property type="entry name" value="NUCDPKINASE"/>
</dbReference>
<feature type="domain" description="Nucleoside diphosphate kinase-like" evidence="15">
    <location>
        <begin position="3"/>
        <end position="138"/>
    </location>
</feature>
<dbReference type="CDD" id="cd04413">
    <property type="entry name" value="NDPk_I"/>
    <property type="match status" value="1"/>
</dbReference>
<dbReference type="GO" id="GO:0006241">
    <property type="term" value="P:CTP biosynthetic process"/>
    <property type="evidence" value="ECO:0007669"/>
    <property type="project" value="InterPro"/>
</dbReference>
<keyword evidence="10" id="KW-0460">Magnesium</keyword>
<name>A0A3P1T844_9ACTN</name>
<evidence type="ECO:0000256" key="4">
    <source>
        <dbReference type="ARBA" id="ARBA00017632"/>
    </source>
</evidence>
<dbReference type="PROSITE" id="PS51374">
    <property type="entry name" value="NDPK_LIKE"/>
    <property type="match status" value="1"/>
</dbReference>
<dbReference type="GO" id="GO:0004550">
    <property type="term" value="F:nucleoside diphosphate kinase activity"/>
    <property type="evidence" value="ECO:0007669"/>
    <property type="project" value="UniProtKB-EC"/>
</dbReference>
<dbReference type="InterPro" id="IPR023005">
    <property type="entry name" value="Nucleoside_diP_kinase_AS"/>
</dbReference>
<keyword evidence="7 14" id="KW-0547">Nucleotide-binding</keyword>
<accession>A0A3P1T844</accession>
<evidence type="ECO:0000256" key="13">
    <source>
        <dbReference type="RuleBase" id="RU004011"/>
    </source>
</evidence>
<evidence type="ECO:0000256" key="9">
    <source>
        <dbReference type="ARBA" id="ARBA00022840"/>
    </source>
</evidence>
<comment type="similarity">
    <text evidence="2 12 13">Belongs to the NDK family.</text>
</comment>
<sequence length="138" mass="15170">MARQSTFVIIKPDAFAAGHVGHILSRYEEAGLVPMRLEVWHVPAELADRHYAEHLDRDYYAGLREFITSGPLVACELVGEGAIELVRTLNGAKNPAEAEPGTIRADYGTSIRRNAVHASDSPESAARELALWFGNEEN</sequence>
<dbReference type="GO" id="GO:0046872">
    <property type="term" value="F:metal ion binding"/>
    <property type="evidence" value="ECO:0007669"/>
    <property type="project" value="UniProtKB-KW"/>
</dbReference>
<evidence type="ECO:0000256" key="2">
    <source>
        <dbReference type="ARBA" id="ARBA00008142"/>
    </source>
</evidence>
<dbReference type="EMBL" id="RQZG01000008">
    <property type="protein sequence ID" value="RRD04996.1"/>
    <property type="molecule type" value="Genomic_DNA"/>
</dbReference>
<keyword evidence="6" id="KW-0479">Metal-binding</keyword>
<comment type="catalytic activity">
    <reaction evidence="14">
        <text>a 2'-deoxyribonucleoside 5'-diphosphate + ATP = a 2'-deoxyribonucleoside 5'-triphosphate + ADP</text>
        <dbReference type="Rhea" id="RHEA:44640"/>
        <dbReference type="ChEBI" id="CHEBI:30616"/>
        <dbReference type="ChEBI" id="CHEBI:61560"/>
        <dbReference type="ChEBI" id="CHEBI:73316"/>
        <dbReference type="ChEBI" id="CHEBI:456216"/>
        <dbReference type="EC" id="2.7.4.6"/>
    </reaction>
</comment>
<reference evidence="16 17" key="1">
    <citation type="submission" date="2018-11" db="EMBL/GenBank/DDBJ databases">
        <title>Genomes From Bacteria Associated with the Canine Oral Cavity: a Test Case for Automated Genome-Based Taxonomic Assignment.</title>
        <authorList>
            <person name="Coil D.A."/>
            <person name="Jospin G."/>
            <person name="Darling A.E."/>
            <person name="Wallis C."/>
            <person name="Davis I.J."/>
            <person name="Harris S."/>
            <person name="Eisen J.A."/>
            <person name="Holcombe L.J."/>
            <person name="O'Flynn C."/>
        </authorList>
    </citation>
    <scope>NUCLEOTIDE SEQUENCE [LARGE SCALE GENOMIC DNA]</scope>
    <source>
        <strain evidence="16 17">OH887_COT-365</strain>
    </source>
</reference>
<keyword evidence="8 14" id="KW-0418">Kinase</keyword>
<evidence type="ECO:0000256" key="3">
    <source>
        <dbReference type="ARBA" id="ARBA00012966"/>
    </source>
</evidence>
<dbReference type="SUPFAM" id="SSF54919">
    <property type="entry name" value="Nucleoside diphosphate kinase, NDK"/>
    <property type="match status" value="1"/>
</dbReference>
<dbReference type="OrthoDB" id="9801161at2"/>
<proteinExistence type="inferred from homology"/>
<dbReference type="InterPro" id="IPR001564">
    <property type="entry name" value="Nucleoside_diP_kinase"/>
</dbReference>
<dbReference type="GO" id="GO:0005524">
    <property type="term" value="F:ATP binding"/>
    <property type="evidence" value="ECO:0007669"/>
    <property type="project" value="UniProtKB-KW"/>
</dbReference>
<dbReference type="FunFam" id="3.30.70.141:FF:000003">
    <property type="entry name" value="Nucleoside diphosphate kinase"/>
    <property type="match status" value="1"/>
</dbReference>
<evidence type="ECO:0000256" key="1">
    <source>
        <dbReference type="ARBA" id="ARBA00001946"/>
    </source>
</evidence>
<comment type="cofactor">
    <cofactor evidence="1">
        <name>Mg(2+)</name>
        <dbReference type="ChEBI" id="CHEBI:18420"/>
    </cofactor>
</comment>
<dbReference type="GO" id="GO:0006228">
    <property type="term" value="P:UTP biosynthetic process"/>
    <property type="evidence" value="ECO:0007669"/>
    <property type="project" value="InterPro"/>
</dbReference>
<dbReference type="Gene3D" id="3.30.70.141">
    <property type="entry name" value="Nucleoside diphosphate kinase-like domain"/>
    <property type="match status" value="1"/>
</dbReference>
<evidence type="ECO:0000256" key="11">
    <source>
        <dbReference type="ARBA" id="ARBA00023080"/>
    </source>
</evidence>
<evidence type="ECO:0000256" key="7">
    <source>
        <dbReference type="ARBA" id="ARBA00022741"/>
    </source>
</evidence>
<dbReference type="PANTHER" id="PTHR11349">
    <property type="entry name" value="NUCLEOSIDE DIPHOSPHATE KINASE"/>
    <property type="match status" value="1"/>
</dbReference>
<dbReference type="InterPro" id="IPR034907">
    <property type="entry name" value="NDK-like_dom"/>
</dbReference>
<keyword evidence="5 14" id="KW-0808">Transferase</keyword>
<dbReference type="RefSeq" id="WP_124844772.1">
    <property type="nucleotide sequence ID" value="NZ_JAUNKP010000023.1"/>
</dbReference>
<keyword evidence="9 14" id="KW-0067">ATP-binding</keyword>
<evidence type="ECO:0000256" key="6">
    <source>
        <dbReference type="ARBA" id="ARBA00022723"/>
    </source>
</evidence>
<evidence type="ECO:0000313" key="16">
    <source>
        <dbReference type="EMBL" id="RRD04996.1"/>
    </source>
</evidence>
<dbReference type="Pfam" id="PF00334">
    <property type="entry name" value="NDK"/>
    <property type="match status" value="1"/>
</dbReference>
<evidence type="ECO:0000256" key="5">
    <source>
        <dbReference type="ARBA" id="ARBA00022679"/>
    </source>
</evidence>
<evidence type="ECO:0000256" key="14">
    <source>
        <dbReference type="RuleBase" id="RU004013"/>
    </source>
</evidence>
<evidence type="ECO:0000256" key="8">
    <source>
        <dbReference type="ARBA" id="ARBA00022777"/>
    </source>
</evidence>
<dbReference type="InterPro" id="IPR036850">
    <property type="entry name" value="NDK-like_dom_sf"/>
</dbReference>
<comment type="caution">
    <text evidence="16">The sequence shown here is derived from an EMBL/GenBank/DDBJ whole genome shotgun (WGS) entry which is preliminary data.</text>
</comment>
<comment type="caution">
    <text evidence="12">Lacks conserved residue(s) required for the propagation of feature annotation.</text>
</comment>
<evidence type="ECO:0000313" key="17">
    <source>
        <dbReference type="Proteomes" id="UP000280819"/>
    </source>
</evidence>
<evidence type="ECO:0000259" key="15">
    <source>
        <dbReference type="SMART" id="SM00562"/>
    </source>
</evidence>
<protein>
    <recommendedName>
        <fullName evidence="4 14">Nucleoside diphosphate kinase</fullName>
        <ecNumber evidence="3 14">2.7.4.6</ecNumber>
    </recommendedName>
</protein>
<gene>
    <name evidence="16" type="ORF">EII34_08750</name>
</gene>
<dbReference type="SMART" id="SM00562">
    <property type="entry name" value="NDK"/>
    <property type="match status" value="1"/>
</dbReference>
<dbReference type="Proteomes" id="UP000280819">
    <property type="component" value="Unassembled WGS sequence"/>
</dbReference>
<dbReference type="GO" id="GO:0006183">
    <property type="term" value="P:GTP biosynthetic process"/>
    <property type="evidence" value="ECO:0007669"/>
    <property type="project" value="InterPro"/>
</dbReference>
<organism evidence="16 17">
    <name type="scientific">Arachnia propionica</name>
    <dbReference type="NCBI Taxonomy" id="1750"/>
    <lineage>
        <taxon>Bacteria</taxon>
        <taxon>Bacillati</taxon>
        <taxon>Actinomycetota</taxon>
        <taxon>Actinomycetes</taxon>
        <taxon>Propionibacteriales</taxon>
        <taxon>Propionibacteriaceae</taxon>
        <taxon>Arachnia</taxon>
    </lineage>
</organism>
<evidence type="ECO:0000256" key="10">
    <source>
        <dbReference type="ARBA" id="ARBA00022842"/>
    </source>
</evidence>
<evidence type="ECO:0000256" key="12">
    <source>
        <dbReference type="PROSITE-ProRule" id="PRU00706"/>
    </source>
</evidence>
<dbReference type="EC" id="2.7.4.6" evidence="3 14"/>
<keyword evidence="11" id="KW-0546">Nucleotide metabolism</keyword>
<dbReference type="PROSITE" id="PS00469">
    <property type="entry name" value="NDPK"/>
    <property type="match status" value="1"/>
</dbReference>
<dbReference type="AlphaFoldDB" id="A0A3P1T844"/>
<dbReference type="NCBIfam" id="NF001908">
    <property type="entry name" value="PRK00668.1"/>
    <property type="match status" value="1"/>
</dbReference>